<dbReference type="SUPFAM" id="SSF52540">
    <property type="entry name" value="P-loop containing nucleoside triphosphate hydrolases"/>
    <property type="match status" value="2"/>
</dbReference>
<dbReference type="GO" id="GO:0045944">
    <property type="term" value="P:positive regulation of transcription by RNA polymerase II"/>
    <property type="evidence" value="ECO:0007669"/>
    <property type="project" value="EnsemblFungi"/>
</dbReference>
<evidence type="ECO:0000256" key="1">
    <source>
        <dbReference type="ARBA" id="ARBA00004123"/>
    </source>
</evidence>
<feature type="compositionally biased region" description="Basic and acidic residues" evidence="11">
    <location>
        <begin position="132"/>
        <end position="144"/>
    </location>
</feature>
<dbReference type="FunFam" id="3.40.50.300:FF:000061">
    <property type="entry name" value="ATPase family, AAA domain-containing 2"/>
    <property type="match status" value="1"/>
</dbReference>
<dbReference type="PANTHER" id="PTHR23069">
    <property type="entry name" value="AAA DOMAIN-CONTAINING"/>
    <property type="match status" value="1"/>
</dbReference>
<evidence type="ECO:0000256" key="2">
    <source>
        <dbReference type="ARBA" id="ARBA00004286"/>
    </source>
</evidence>
<sequence length="1312" mass="147311">MVIANGSLVCTLGLHDADFSKDKVDIIPIGAQKHLMPDTRKRKRTDSRNRQSLDSVETSGGHSLRKRDRKIYAESSGSSDFEEISDEQIEVSKRWGNVIKLKVSPAKLRSAQRDSTEPEEESRRSSLLHPVATEESHFNVEDKIHPKKRKSRASVVIKDEDDFDEEEEEQEEDNLREDISDYSAPKPPRLHRGTKKPSRKQPMSERQAGRSRQRLIRNRRPPRKRATSDSSEESYQEDNNSGDPDALDLETSSPEPNNFVDHEILPRGKTRARTRAALQEYETLDDEIAELNDRPRRNQQRQVELRRRKQVNYYIPPADDNMQNMGLGGPSKSRTSGLSKSFFGTVSGFGAMPGYDSSDDELKRGNALGLTPAHITQGTPANLGRVKNINNLADTDPLGVDANVSFESVGGLSDQMVTLPLLYPEIFQKFHITPPRGVLFHGPPGTGKTLMARALAASCSTEGRNISFYMRKGADCLSKWVGEAERQLRLLFEEAKATQPSIIFFDEIDGLAPVRSSKQEQIHASIVSTLLALMDGMDGRGQVIVIGATNRPDSVDSALRRPGRFDREFYFPLPEITARKGIIDIHTKGWDPPLSEDFKKELAQLTKGYGGADLRALCTEAALNAVQRRYPQIYSTVDKLKIDTANIEVKARDFMTAIRKIVPSSERSSTSGAAPLPDHITPLLGETFESIKSSLASMLPEQKRKTVLEESMFEEEGEDGFERETLLQRFEASRVFRPRLLIYGQSGMGQRYLAAAALHFFEGYHVQSLDLGFLMGDSSRTPEAALIQAFVEVRRHKPSVLFIAGLDIWYEAVSETIRSTFSTLLRSLGPADSVLLLGFADCDIDELHPHVKNWFGYSMLGRVEVSSPTRDMIVNYFNSLIGYIAAAPTSLPDAVKRKPRILEELQVVGIEDQNKVFTPKELRALGNKDPQLKRLLKQRLSSFLHLIKQQPSNRKFKKPLIDLDKVNQIEPTPVGDLSEAFGPDTDNPASQMAVITRLEDGKFMENATGKVYHGMSLDVIEERLWNGFYIHPKGFLNDIKLIVEDAEISGNRENAIKAKQMYHNVEWSFDDAFDEHSMTEYSRLEQREIDRRSKYNESYRKELEEAVEADIGNNEQVADHNNDVIMQDEEPETDQQKPNGAGEIFFPPNDQLGTGQTSVLSKAGDDEPASQVIRVDDPPNNNVIPIVPAPALIEQPVPEEKIKGDSSIDPNPSVVFPVPKDPTPSPPSPKPDLEIDRNILRQLHRTFADLTIGFSVEQLEQVNAGCMDAVWRYRSDWNRNNVIRKVEKTLVAIAKEIKSLQKKPEDIYALGS</sequence>
<dbReference type="GO" id="GO:0003682">
    <property type="term" value="F:chromatin binding"/>
    <property type="evidence" value="ECO:0007669"/>
    <property type="project" value="EnsemblFungi"/>
</dbReference>
<dbReference type="InterPro" id="IPR036427">
    <property type="entry name" value="Bromodomain-like_sf"/>
</dbReference>
<dbReference type="GO" id="GO:0006334">
    <property type="term" value="P:nucleosome assembly"/>
    <property type="evidence" value="ECO:0007669"/>
    <property type="project" value="TreeGrafter"/>
</dbReference>
<comment type="similarity">
    <text evidence="3">Belongs to the AAA ATPase family.</text>
</comment>
<dbReference type="InterPro" id="IPR027417">
    <property type="entry name" value="P-loop_NTPase"/>
</dbReference>
<feature type="compositionally biased region" description="Polar residues" evidence="11">
    <location>
        <begin position="52"/>
        <end position="61"/>
    </location>
</feature>
<dbReference type="InterPro" id="IPR003593">
    <property type="entry name" value="AAA+_ATPase"/>
</dbReference>
<dbReference type="InterPro" id="IPR003960">
    <property type="entry name" value="ATPase_AAA_CS"/>
</dbReference>
<evidence type="ECO:0000256" key="3">
    <source>
        <dbReference type="ARBA" id="ARBA00006914"/>
    </source>
</evidence>
<feature type="region of interest" description="Disordered" evidence="11">
    <location>
        <begin position="1129"/>
        <end position="1181"/>
    </location>
</feature>
<dbReference type="Proteomes" id="UP000186594">
    <property type="component" value="Unassembled WGS sequence"/>
</dbReference>
<keyword evidence="8" id="KW-0103">Bromodomain</keyword>
<feature type="compositionally biased region" description="Polar residues" evidence="11">
    <location>
        <begin position="1151"/>
        <end position="1160"/>
    </location>
</feature>
<feature type="region of interest" description="Disordered" evidence="11">
    <location>
        <begin position="1201"/>
        <end position="1231"/>
    </location>
</feature>
<dbReference type="PROSITE" id="PS00674">
    <property type="entry name" value="AAA"/>
    <property type="match status" value="1"/>
</dbReference>
<keyword evidence="14" id="KW-1185">Reference proteome</keyword>
<keyword evidence="7" id="KW-0067">ATP-binding</keyword>
<dbReference type="GO" id="GO:0000775">
    <property type="term" value="C:chromosome, centromeric region"/>
    <property type="evidence" value="ECO:0007669"/>
    <property type="project" value="EnsemblFungi"/>
</dbReference>
<dbReference type="GO" id="GO:0000785">
    <property type="term" value="C:chromatin"/>
    <property type="evidence" value="ECO:0007669"/>
    <property type="project" value="EnsemblFungi"/>
</dbReference>
<evidence type="ECO:0000256" key="8">
    <source>
        <dbReference type="ARBA" id="ARBA00023117"/>
    </source>
</evidence>
<dbReference type="InterPro" id="IPR003959">
    <property type="entry name" value="ATPase_AAA_core"/>
</dbReference>
<dbReference type="GO" id="GO:0006337">
    <property type="term" value="P:nucleosome disassembly"/>
    <property type="evidence" value="ECO:0007669"/>
    <property type="project" value="EnsemblFungi"/>
</dbReference>
<comment type="catalytic activity">
    <reaction evidence="10">
        <text>ATP + H2O = ADP + phosphate + H(+)</text>
        <dbReference type="Rhea" id="RHEA:13065"/>
        <dbReference type="ChEBI" id="CHEBI:15377"/>
        <dbReference type="ChEBI" id="CHEBI:15378"/>
        <dbReference type="ChEBI" id="CHEBI:30616"/>
        <dbReference type="ChEBI" id="CHEBI:43474"/>
        <dbReference type="ChEBI" id="CHEBI:456216"/>
    </reaction>
    <physiologicalReaction direction="left-to-right" evidence="10">
        <dbReference type="Rhea" id="RHEA:13066"/>
    </physiologicalReaction>
</comment>
<proteinExistence type="inferred from homology"/>
<feature type="compositionally biased region" description="Basic residues" evidence="11">
    <location>
        <begin position="209"/>
        <end position="225"/>
    </location>
</feature>
<dbReference type="SMART" id="SM00382">
    <property type="entry name" value="AAA"/>
    <property type="match status" value="1"/>
</dbReference>
<feature type="region of interest" description="Disordered" evidence="11">
    <location>
        <begin position="35"/>
        <end position="84"/>
    </location>
</feature>
<dbReference type="GO" id="GO:0005634">
    <property type="term" value="C:nucleus"/>
    <property type="evidence" value="ECO:0007669"/>
    <property type="project" value="UniProtKB-SubCell"/>
</dbReference>
<dbReference type="STRING" id="1198029.A0A1U7LW47"/>
<dbReference type="SUPFAM" id="SSF47370">
    <property type="entry name" value="Bromodomain"/>
    <property type="match status" value="1"/>
</dbReference>
<dbReference type="Pfam" id="PF17862">
    <property type="entry name" value="AAA_lid_3"/>
    <property type="match status" value="1"/>
</dbReference>
<evidence type="ECO:0000313" key="14">
    <source>
        <dbReference type="Proteomes" id="UP000186594"/>
    </source>
</evidence>
<gene>
    <name evidence="13" type="ORF">NEOLI_002049</name>
</gene>
<dbReference type="OrthoDB" id="5421at2759"/>
<dbReference type="GO" id="GO:0005829">
    <property type="term" value="C:cytosol"/>
    <property type="evidence" value="ECO:0007669"/>
    <property type="project" value="EnsemblFungi"/>
</dbReference>
<keyword evidence="5" id="KW-0547">Nucleotide-binding</keyword>
<dbReference type="InterPro" id="IPR041569">
    <property type="entry name" value="AAA_lid_3"/>
</dbReference>
<dbReference type="Gene3D" id="3.40.50.300">
    <property type="entry name" value="P-loop containing nucleotide triphosphate hydrolases"/>
    <property type="match status" value="2"/>
</dbReference>
<evidence type="ECO:0000313" key="13">
    <source>
        <dbReference type="EMBL" id="OLL26793.1"/>
    </source>
</evidence>
<keyword evidence="6" id="KW-0378">Hydrolase</keyword>
<dbReference type="PANTHER" id="PTHR23069:SF0">
    <property type="entry name" value="TAT-BINDING HOMOLOG 7"/>
    <property type="match status" value="1"/>
</dbReference>
<feature type="compositionally biased region" description="Basic and acidic residues" evidence="11">
    <location>
        <begin position="111"/>
        <end position="124"/>
    </location>
</feature>
<dbReference type="FunFam" id="1.10.8.60:FF:000016">
    <property type="entry name" value="ATPase family AAA domain-containing protein 2B"/>
    <property type="match status" value="1"/>
</dbReference>
<accession>A0A1U7LW47</accession>
<feature type="compositionally biased region" description="Pro residues" evidence="11">
    <location>
        <begin position="1219"/>
        <end position="1230"/>
    </location>
</feature>
<feature type="region of interest" description="Disordered" evidence="11">
    <location>
        <begin position="106"/>
        <end position="271"/>
    </location>
</feature>
<dbReference type="GO" id="GO:0006261">
    <property type="term" value="P:DNA-templated DNA replication"/>
    <property type="evidence" value="ECO:0007669"/>
    <property type="project" value="EnsemblFungi"/>
</dbReference>
<evidence type="ECO:0000256" key="9">
    <source>
        <dbReference type="ARBA" id="ARBA00023242"/>
    </source>
</evidence>
<dbReference type="GO" id="GO:2000219">
    <property type="term" value="P:positive regulation of invasive growth in response to glucose limitation"/>
    <property type="evidence" value="ECO:0007669"/>
    <property type="project" value="EnsemblFungi"/>
</dbReference>
<evidence type="ECO:0000259" key="12">
    <source>
        <dbReference type="SMART" id="SM00382"/>
    </source>
</evidence>
<evidence type="ECO:0000256" key="10">
    <source>
        <dbReference type="ARBA" id="ARBA00048778"/>
    </source>
</evidence>
<dbReference type="FunFam" id="3.40.50.300:FF:001218">
    <property type="entry name" value="AAA family ATPase, putative"/>
    <property type="match status" value="1"/>
</dbReference>
<feature type="domain" description="AAA+ ATPase" evidence="12">
    <location>
        <begin position="434"/>
        <end position="575"/>
    </location>
</feature>
<comment type="subcellular location">
    <subcellularLocation>
        <location evidence="2">Chromosome</location>
    </subcellularLocation>
    <subcellularLocation>
        <location evidence="1">Nucleus</location>
    </subcellularLocation>
</comment>
<keyword evidence="9" id="KW-0539">Nucleus</keyword>
<dbReference type="GO" id="GO:0000122">
    <property type="term" value="P:negative regulation of transcription by RNA polymerase II"/>
    <property type="evidence" value="ECO:0007669"/>
    <property type="project" value="EnsemblFungi"/>
</dbReference>
<dbReference type="Gene3D" id="1.10.8.60">
    <property type="match status" value="1"/>
</dbReference>
<dbReference type="GO" id="GO:0016887">
    <property type="term" value="F:ATP hydrolysis activity"/>
    <property type="evidence" value="ECO:0007669"/>
    <property type="project" value="EnsemblFungi"/>
</dbReference>
<feature type="compositionally biased region" description="Acidic residues" evidence="11">
    <location>
        <begin position="159"/>
        <end position="175"/>
    </location>
</feature>
<dbReference type="InterPro" id="IPR045199">
    <property type="entry name" value="ATAD2-like"/>
</dbReference>
<dbReference type="Pfam" id="PF00004">
    <property type="entry name" value="AAA"/>
    <property type="match status" value="1"/>
</dbReference>
<keyword evidence="4" id="KW-0158">Chromosome</keyword>
<name>A0A1U7LW47_NEOID</name>
<evidence type="ECO:0000256" key="11">
    <source>
        <dbReference type="SAM" id="MobiDB-lite"/>
    </source>
</evidence>
<comment type="caution">
    <text evidence="13">The sequence shown here is derived from an EMBL/GenBank/DDBJ whole genome shotgun (WGS) entry which is preliminary data.</text>
</comment>
<evidence type="ECO:0000256" key="5">
    <source>
        <dbReference type="ARBA" id="ARBA00022741"/>
    </source>
</evidence>
<dbReference type="GO" id="GO:0045815">
    <property type="term" value="P:transcription initiation-coupled chromatin remodeling"/>
    <property type="evidence" value="ECO:0007669"/>
    <property type="project" value="TreeGrafter"/>
</dbReference>
<organism evidence="13 14">
    <name type="scientific">Neolecta irregularis (strain DAH-3)</name>
    <dbReference type="NCBI Taxonomy" id="1198029"/>
    <lineage>
        <taxon>Eukaryota</taxon>
        <taxon>Fungi</taxon>
        <taxon>Dikarya</taxon>
        <taxon>Ascomycota</taxon>
        <taxon>Taphrinomycotina</taxon>
        <taxon>Neolectales</taxon>
        <taxon>Neolectaceae</taxon>
        <taxon>Neolecta</taxon>
    </lineage>
</organism>
<reference evidence="13 14" key="1">
    <citation type="submission" date="2016-04" db="EMBL/GenBank/DDBJ databases">
        <title>Evolutionary innovation and constraint leading to complex multicellularity in the Ascomycota.</title>
        <authorList>
            <person name="Cisse O."/>
            <person name="Nguyen A."/>
            <person name="Hewitt D.A."/>
            <person name="Jedd G."/>
            <person name="Stajich J.E."/>
        </authorList>
    </citation>
    <scope>NUCLEOTIDE SEQUENCE [LARGE SCALE GENOMIC DNA]</scope>
    <source>
        <strain evidence="13 14">DAH-3</strain>
    </source>
</reference>
<dbReference type="GO" id="GO:0140674">
    <property type="term" value="F:ATP-dependent histone chaperone activity"/>
    <property type="evidence" value="ECO:0007669"/>
    <property type="project" value="EnsemblFungi"/>
</dbReference>
<evidence type="ECO:0000256" key="4">
    <source>
        <dbReference type="ARBA" id="ARBA00022454"/>
    </source>
</evidence>
<dbReference type="EMBL" id="LXFE01000146">
    <property type="protein sequence ID" value="OLL26793.1"/>
    <property type="molecule type" value="Genomic_DNA"/>
</dbReference>
<dbReference type="GO" id="GO:0005524">
    <property type="term" value="F:ATP binding"/>
    <property type="evidence" value="ECO:0007669"/>
    <property type="project" value="UniProtKB-KW"/>
</dbReference>
<protein>
    <submittedName>
        <fullName evidence="13">Putative AAA domain-containing protein</fullName>
    </submittedName>
</protein>
<dbReference type="GO" id="GO:0034080">
    <property type="term" value="P:CENP-A containing chromatin assembly"/>
    <property type="evidence" value="ECO:0007669"/>
    <property type="project" value="EnsemblFungi"/>
</dbReference>
<dbReference type="GO" id="GO:0042393">
    <property type="term" value="F:histone binding"/>
    <property type="evidence" value="ECO:0007669"/>
    <property type="project" value="EnsemblFungi"/>
</dbReference>
<feature type="compositionally biased region" description="Basic residues" evidence="11">
    <location>
        <begin position="188"/>
        <end position="199"/>
    </location>
</feature>
<evidence type="ECO:0000256" key="6">
    <source>
        <dbReference type="ARBA" id="ARBA00022801"/>
    </source>
</evidence>
<evidence type="ECO:0000256" key="7">
    <source>
        <dbReference type="ARBA" id="ARBA00022840"/>
    </source>
</evidence>